<keyword evidence="3" id="KW-1185">Reference proteome</keyword>
<dbReference type="Proteomes" id="UP001363151">
    <property type="component" value="Unassembled WGS sequence"/>
</dbReference>
<accession>A0ABR1FJ96</accession>
<evidence type="ECO:0000313" key="3">
    <source>
        <dbReference type="Proteomes" id="UP001363151"/>
    </source>
</evidence>
<evidence type="ECO:0000313" key="2">
    <source>
        <dbReference type="EMBL" id="KAK7231926.1"/>
    </source>
</evidence>
<feature type="region of interest" description="Disordered" evidence="1">
    <location>
        <begin position="77"/>
        <end position="103"/>
    </location>
</feature>
<protein>
    <submittedName>
        <fullName evidence="2">Uncharacterized protein</fullName>
    </submittedName>
</protein>
<gene>
    <name evidence="2" type="ORF">SO694_00083061</name>
</gene>
<evidence type="ECO:0000256" key="1">
    <source>
        <dbReference type="SAM" id="MobiDB-lite"/>
    </source>
</evidence>
<organism evidence="2 3">
    <name type="scientific">Aureococcus anophagefferens</name>
    <name type="common">Harmful bloom alga</name>
    <dbReference type="NCBI Taxonomy" id="44056"/>
    <lineage>
        <taxon>Eukaryota</taxon>
        <taxon>Sar</taxon>
        <taxon>Stramenopiles</taxon>
        <taxon>Ochrophyta</taxon>
        <taxon>Pelagophyceae</taxon>
        <taxon>Pelagomonadales</taxon>
        <taxon>Pelagomonadaceae</taxon>
        <taxon>Aureococcus</taxon>
    </lineage>
</organism>
<name>A0ABR1FJ96_AURAN</name>
<sequence>MAALLRAAPARAKAGVEGAGLWTEPALRGLVAAALAPDARGCLLAADIDEAVASKLPKAVADFLEAGADAFGAAASRAASSDGETRESSGGTDDARLSSPGDVARKARGGALRLYGRSRPARARIVARPAAAAAAVAANFFAGAGDGDDGAPAALAAAVALGFPAADENARDDVLRRALADLRGGDGACDRWPEAVYRALLVGEGGRSRTTGR</sequence>
<proteinExistence type="predicted"/>
<reference evidence="2 3" key="1">
    <citation type="submission" date="2024-03" db="EMBL/GenBank/DDBJ databases">
        <title>Aureococcus anophagefferens CCMP1851 and Kratosvirus quantuckense: Draft genome of a second virus-susceptible host strain in the model system.</title>
        <authorList>
            <person name="Chase E."/>
            <person name="Truchon A.R."/>
            <person name="Schepens W."/>
            <person name="Wilhelm S.W."/>
        </authorList>
    </citation>
    <scope>NUCLEOTIDE SEQUENCE [LARGE SCALE GENOMIC DNA]</scope>
    <source>
        <strain evidence="2 3">CCMP1851</strain>
    </source>
</reference>
<comment type="caution">
    <text evidence="2">The sequence shown here is derived from an EMBL/GenBank/DDBJ whole genome shotgun (WGS) entry which is preliminary data.</text>
</comment>
<dbReference type="EMBL" id="JBBJCI010000372">
    <property type="protein sequence ID" value="KAK7231926.1"/>
    <property type="molecule type" value="Genomic_DNA"/>
</dbReference>